<organism evidence="3 4">
    <name type="scientific">Basidiobolus ranarum</name>
    <dbReference type="NCBI Taxonomy" id="34480"/>
    <lineage>
        <taxon>Eukaryota</taxon>
        <taxon>Fungi</taxon>
        <taxon>Fungi incertae sedis</taxon>
        <taxon>Zoopagomycota</taxon>
        <taxon>Entomophthoromycotina</taxon>
        <taxon>Basidiobolomycetes</taxon>
        <taxon>Basidiobolales</taxon>
        <taxon>Basidiobolaceae</taxon>
        <taxon>Basidiobolus</taxon>
    </lineage>
</organism>
<proteinExistence type="predicted"/>
<evidence type="ECO:0000256" key="1">
    <source>
        <dbReference type="SAM" id="MobiDB-lite"/>
    </source>
</evidence>
<dbReference type="Pfam" id="PF02469">
    <property type="entry name" value="Fasciclin"/>
    <property type="match status" value="1"/>
</dbReference>
<feature type="region of interest" description="Disordered" evidence="1">
    <location>
        <begin position="61"/>
        <end position="104"/>
    </location>
</feature>
<dbReference type="EMBL" id="JASJQH010010733">
    <property type="protein sequence ID" value="KAK9670774.1"/>
    <property type="molecule type" value="Genomic_DNA"/>
</dbReference>
<keyword evidence="4" id="KW-1185">Reference proteome</keyword>
<evidence type="ECO:0000259" key="2">
    <source>
        <dbReference type="PROSITE" id="PS50213"/>
    </source>
</evidence>
<dbReference type="PROSITE" id="PS50213">
    <property type="entry name" value="FAS1"/>
    <property type="match status" value="1"/>
</dbReference>
<dbReference type="InterPro" id="IPR036378">
    <property type="entry name" value="FAS1_dom_sf"/>
</dbReference>
<dbReference type="PANTHER" id="PTHR10900:SF77">
    <property type="entry name" value="FI19380P1"/>
    <property type="match status" value="1"/>
</dbReference>
<dbReference type="PANTHER" id="PTHR10900">
    <property type="entry name" value="PERIOSTIN-RELATED"/>
    <property type="match status" value="1"/>
</dbReference>
<dbReference type="Proteomes" id="UP001479436">
    <property type="component" value="Unassembled WGS sequence"/>
</dbReference>
<dbReference type="Gene3D" id="2.30.180.10">
    <property type="entry name" value="FAS1 domain"/>
    <property type="match status" value="1"/>
</dbReference>
<dbReference type="SUPFAM" id="SSF82153">
    <property type="entry name" value="FAS1 domain"/>
    <property type="match status" value="1"/>
</dbReference>
<protein>
    <recommendedName>
        <fullName evidence="2">FAS1 domain-containing protein</fullName>
    </recommendedName>
</protein>
<evidence type="ECO:0000313" key="3">
    <source>
        <dbReference type="EMBL" id="KAK9670774.1"/>
    </source>
</evidence>
<feature type="compositionally biased region" description="Polar residues" evidence="1">
    <location>
        <begin position="90"/>
        <end position="104"/>
    </location>
</feature>
<accession>A0ABR2VKB4</accession>
<comment type="caution">
    <text evidence="3">The sequence shown here is derived from an EMBL/GenBank/DDBJ whole genome shotgun (WGS) entry which is preliminary data.</text>
</comment>
<reference evidence="3 4" key="1">
    <citation type="submission" date="2023-04" db="EMBL/GenBank/DDBJ databases">
        <title>Genome of Basidiobolus ranarum AG-B5.</title>
        <authorList>
            <person name="Stajich J.E."/>
            <person name="Carter-House D."/>
            <person name="Gryganskyi A."/>
        </authorList>
    </citation>
    <scope>NUCLEOTIDE SEQUENCE [LARGE SCALE GENOMIC DNA]</scope>
    <source>
        <strain evidence="3 4">AG-B5</strain>
    </source>
</reference>
<dbReference type="InterPro" id="IPR000782">
    <property type="entry name" value="FAS1_domain"/>
</dbReference>
<gene>
    <name evidence="3" type="ORF">K7432_017492</name>
</gene>
<sequence>TPSVKYSSDLKDGDKLATVQGGVLNVKITDGSVTINGVKVVIANVLTSNGVVHVVEGVLIPEQPTNPTSPVNEAKPTNNPATSTSPTNVVKPTNNSPNSASTLNSLGLSGITLALFLL</sequence>
<name>A0ABR2VKB4_9FUNG</name>
<feature type="non-terminal residue" evidence="3">
    <location>
        <position position="1"/>
    </location>
</feature>
<evidence type="ECO:0000313" key="4">
    <source>
        <dbReference type="Proteomes" id="UP001479436"/>
    </source>
</evidence>
<dbReference type="InterPro" id="IPR050904">
    <property type="entry name" value="Adhesion/Biosynth-related"/>
</dbReference>
<feature type="domain" description="FAS1" evidence="2">
    <location>
        <begin position="1"/>
        <end position="59"/>
    </location>
</feature>
<feature type="compositionally biased region" description="Low complexity" evidence="1">
    <location>
        <begin position="76"/>
        <end position="88"/>
    </location>
</feature>